<dbReference type="EMBL" id="JACEFO010002708">
    <property type="protein sequence ID" value="KAF8650764.1"/>
    <property type="molecule type" value="Genomic_DNA"/>
</dbReference>
<feature type="domain" description="DUF1618" evidence="1">
    <location>
        <begin position="245"/>
        <end position="307"/>
    </location>
</feature>
<protein>
    <recommendedName>
        <fullName evidence="1">DUF1618 domain-containing protein</fullName>
    </recommendedName>
</protein>
<reference evidence="2" key="1">
    <citation type="submission" date="2020-07" db="EMBL/GenBank/DDBJ databases">
        <title>Genome sequence and genetic diversity analysis of an under-domesticated orphan crop, white fonio (Digitaria exilis).</title>
        <authorList>
            <person name="Bennetzen J.L."/>
            <person name="Chen S."/>
            <person name="Ma X."/>
            <person name="Wang X."/>
            <person name="Yssel A.E.J."/>
            <person name="Chaluvadi S.R."/>
            <person name="Johnson M."/>
            <person name="Gangashetty P."/>
            <person name="Hamidou F."/>
            <person name="Sanogo M.D."/>
            <person name="Zwaenepoel A."/>
            <person name="Wallace J."/>
            <person name="Van De Peer Y."/>
            <person name="Van Deynze A."/>
        </authorList>
    </citation>
    <scope>NUCLEOTIDE SEQUENCE</scope>
    <source>
        <tissue evidence="2">Leaves</tissue>
    </source>
</reference>
<proteinExistence type="predicted"/>
<organism evidence="2 3">
    <name type="scientific">Digitaria exilis</name>
    <dbReference type="NCBI Taxonomy" id="1010633"/>
    <lineage>
        <taxon>Eukaryota</taxon>
        <taxon>Viridiplantae</taxon>
        <taxon>Streptophyta</taxon>
        <taxon>Embryophyta</taxon>
        <taxon>Tracheophyta</taxon>
        <taxon>Spermatophyta</taxon>
        <taxon>Magnoliopsida</taxon>
        <taxon>Liliopsida</taxon>
        <taxon>Poales</taxon>
        <taxon>Poaceae</taxon>
        <taxon>PACMAD clade</taxon>
        <taxon>Panicoideae</taxon>
        <taxon>Panicodae</taxon>
        <taxon>Paniceae</taxon>
        <taxon>Anthephorinae</taxon>
        <taxon>Digitaria</taxon>
    </lineage>
</organism>
<dbReference type="PANTHER" id="PTHR33086">
    <property type="entry name" value="OS05G0468200 PROTEIN-RELATED"/>
    <property type="match status" value="1"/>
</dbReference>
<keyword evidence="3" id="KW-1185">Reference proteome</keyword>
<gene>
    <name evidence="2" type="ORF">HU200_063668</name>
</gene>
<comment type="caution">
    <text evidence="2">The sequence shown here is derived from an EMBL/GenBank/DDBJ whole genome shotgun (WGS) entry which is preliminary data.</text>
</comment>
<dbReference type="AlphaFoldDB" id="A0A835A120"/>
<sequence length="351" mass="39249">MASACFILDRDVRLVASTGEKTSGGRRMSSFLTPWKITTEENAMSFADRVKFLESCGYESDGEDKQNPNGLADWVREGTIKVVADNLVDPPEISTLSLHLPAIPADIVGEVEEVNVTSSDEGLLVLSTGPASFRLASSGCYLVYDAIAGDLFLAPPTDTFEFKEVFGCRPVIVRRGGSTLCYGGRRLRPLREVIIIMMTNVSNNNNDEQRQQQWVWSDVCLPDDMAHYPFRADVAFAFQGRLACWVDLYLGILTCDLLPPEPPRFELKLLPEDYVVRRRRGRPDGYSTASCVHGRIKFLYMEGFMDEEVPRDKVPEISGLMSRLLGFRDCRSACLLSLFLASRSQMWPTSS</sequence>
<name>A0A835A120_9POAL</name>
<dbReference type="Proteomes" id="UP000636709">
    <property type="component" value="Unassembled WGS sequence"/>
</dbReference>
<evidence type="ECO:0000313" key="3">
    <source>
        <dbReference type="Proteomes" id="UP000636709"/>
    </source>
</evidence>
<dbReference type="PANTHER" id="PTHR33086:SF94">
    <property type="entry name" value="EXPRESSED PROTEIN"/>
    <property type="match status" value="1"/>
</dbReference>
<dbReference type="InterPro" id="IPR011676">
    <property type="entry name" value="DUF1618"/>
</dbReference>
<accession>A0A835A120</accession>
<dbReference type="Pfam" id="PF07762">
    <property type="entry name" value="DUF1618"/>
    <property type="match status" value="1"/>
</dbReference>
<evidence type="ECO:0000313" key="2">
    <source>
        <dbReference type="EMBL" id="KAF8650764.1"/>
    </source>
</evidence>
<evidence type="ECO:0000259" key="1">
    <source>
        <dbReference type="Pfam" id="PF07762"/>
    </source>
</evidence>
<dbReference type="OrthoDB" id="686349at2759"/>